<keyword evidence="1 3" id="KW-0378">Hydrolase</keyword>
<evidence type="ECO:0000256" key="3">
    <source>
        <dbReference type="HAMAP-Rule" id="MF_00099"/>
    </source>
</evidence>
<dbReference type="PANTHER" id="PTHR42872">
    <property type="entry name" value="PROTEIN-GLUTAMATE METHYLESTERASE/PROTEIN-GLUTAMINE GLUTAMINASE"/>
    <property type="match status" value="1"/>
</dbReference>
<dbReference type="GO" id="GO:0050568">
    <property type="term" value="F:protein-glutamine glutaminase activity"/>
    <property type="evidence" value="ECO:0007669"/>
    <property type="project" value="UniProtKB-UniRule"/>
</dbReference>
<evidence type="ECO:0000313" key="9">
    <source>
        <dbReference type="Proteomes" id="UP000715781"/>
    </source>
</evidence>
<feature type="active site" evidence="3 4">
    <location>
        <position position="169"/>
    </location>
</feature>
<name>A0A951UFD5_9NOST</name>
<feature type="active site" evidence="3 4">
    <location>
        <position position="196"/>
    </location>
</feature>
<dbReference type="SUPFAM" id="SSF52172">
    <property type="entry name" value="CheY-like"/>
    <property type="match status" value="1"/>
</dbReference>
<comment type="domain">
    <text evidence="3">Contains a C-terminal catalytic domain, and an N-terminal region which modulates catalytic activity.</text>
</comment>
<keyword evidence="3 5" id="KW-0597">Phosphoprotein</keyword>
<evidence type="ECO:0000313" key="8">
    <source>
        <dbReference type="EMBL" id="MBW4561031.1"/>
    </source>
</evidence>
<comment type="similarity">
    <text evidence="3">Belongs to the CheB family.</text>
</comment>
<feature type="active site" evidence="3 4">
    <location>
        <position position="292"/>
    </location>
</feature>
<dbReference type="InterPro" id="IPR035909">
    <property type="entry name" value="CheB_C"/>
</dbReference>
<accession>A0A951UFD5</accession>
<dbReference type="HAMAP" id="MF_00099">
    <property type="entry name" value="CheB_chemtxs"/>
    <property type="match status" value="1"/>
</dbReference>
<dbReference type="CDD" id="cd16432">
    <property type="entry name" value="CheB_Rec"/>
    <property type="match status" value="1"/>
</dbReference>
<dbReference type="Gene3D" id="3.40.50.180">
    <property type="entry name" value="Methylesterase CheB, C-terminal domain"/>
    <property type="match status" value="1"/>
</dbReference>
<protein>
    <recommendedName>
        <fullName evidence="3">Protein-glutamate methylesterase/protein-glutamine glutaminase</fullName>
        <ecNumber evidence="3">3.1.1.61</ecNumber>
        <ecNumber evidence="3">3.5.1.44</ecNumber>
    </recommendedName>
</protein>
<dbReference type="EC" id="3.5.1.44" evidence="3"/>
<dbReference type="GO" id="GO:0006935">
    <property type="term" value="P:chemotaxis"/>
    <property type="evidence" value="ECO:0007669"/>
    <property type="project" value="UniProtKB-UniRule"/>
</dbReference>
<dbReference type="InterPro" id="IPR001789">
    <property type="entry name" value="Sig_transdc_resp-reg_receiver"/>
</dbReference>
<dbReference type="InterPro" id="IPR011006">
    <property type="entry name" value="CheY-like_superfamily"/>
</dbReference>
<feature type="domain" description="CheB-type methylesterase" evidence="7">
    <location>
        <begin position="153"/>
        <end position="350"/>
    </location>
</feature>
<dbReference type="AlphaFoldDB" id="A0A951UFD5"/>
<evidence type="ECO:0000259" key="7">
    <source>
        <dbReference type="PROSITE" id="PS50122"/>
    </source>
</evidence>
<sequence>MPKIRVLVVDDAVVVRSRVSKILSSDPELEVVGVAANGRIALAKIPRVNPDVVILDIEMPEMNGLQTLAAIRQIYPNLPVIMFSTSTRIGASATLEALSLGASDYATKPSNLGSVEATHQHIREELIPKIKVFSAKAPLLSMPTAISHPVVPPLRARIEQVDVVAIGVSTGGPNALASMLPDLPANLSVPILIVQHMPPMFTKLLAERLSSKCQFPVDEAVPGVVLEPGHAWIAPGDFHMVVQRDQDVVRLATHQAPPENSCRPSVDVLFRSVAQVYGAGAIAVILTGMGQDGLHGCQCIREAGGQVLAQDKTSSVVWGMPSFVVNAGLADQIVPLEQMSGEIMRRIRPNRVPISGL</sequence>
<comment type="caution">
    <text evidence="8">The sequence shown here is derived from an EMBL/GenBank/DDBJ whole genome shotgun (WGS) entry which is preliminary data.</text>
</comment>
<dbReference type="GO" id="GO:0000156">
    <property type="term" value="F:phosphorelay response regulator activity"/>
    <property type="evidence" value="ECO:0007669"/>
    <property type="project" value="InterPro"/>
</dbReference>
<dbReference type="Pfam" id="PF00072">
    <property type="entry name" value="Response_reg"/>
    <property type="match status" value="1"/>
</dbReference>
<dbReference type="GO" id="GO:0008984">
    <property type="term" value="F:protein-glutamate methylesterase activity"/>
    <property type="evidence" value="ECO:0007669"/>
    <property type="project" value="UniProtKB-UniRule"/>
</dbReference>
<organism evidence="8 9">
    <name type="scientific">Mojavia pulchra JT2-VF2</name>
    <dbReference type="NCBI Taxonomy" id="287848"/>
    <lineage>
        <taxon>Bacteria</taxon>
        <taxon>Bacillati</taxon>
        <taxon>Cyanobacteriota</taxon>
        <taxon>Cyanophyceae</taxon>
        <taxon>Nostocales</taxon>
        <taxon>Nostocaceae</taxon>
    </lineage>
</organism>
<comment type="PTM">
    <text evidence="3">Phosphorylated by CheA. Phosphorylation of the N-terminal regulatory domain activates the methylesterase activity.</text>
</comment>
<dbReference type="Pfam" id="PF01339">
    <property type="entry name" value="CheB_methylest"/>
    <property type="match status" value="1"/>
</dbReference>
<feature type="domain" description="Response regulatory" evidence="6">
    <location>
        <begin position="5"/>
        <end position="123"/>
    </location>
</feature>
<reference evidence="8" key="1">
    <citation type="submission" date="2021-05" db="EMBL/GenBank/DDBJ databases">
        <authorList>
            <person name="Pietrasiak N."/>
            <person name="Ward R."/>
            <person name="Stajich J.E."/>
            <person name="Kurbessoian T."/>
        </authorList>
    </citation>
    <scope>NUCLEOTIDE SEQUENCE</scope>
    <source>
        <strain evidence="8">JT2-VF2</strain>
    </source>
</reference>
<dbReference type="InterPro" id="IPR008248">
    <property type="entry name" value="CheB-like"/>
</dbReference>
<dbReference type="SMART" id="SM00448">
    <property type="entry name" value="REC"/>
    <property type="match status" value="1"/>
</dbReference>
<evidence type="ECO:0000256" key="4">
    <source>
        <dbReference type="PROSITE-ProRule" id="PRU00050"/>
    </source>
</evidence>
<evidence type="ECO:0000256" key="1">
    <source>
        <dbReference type="ARBA" id="ARBA00022801"/>
    </source>
</evidence>
<dbReference type="Gene3D" id="3.40.50.2300">
    <property type="match status" value="1"/>
</dbReference>
<gene>
    <name evidence="3" type="primary">cheB</name>
    <name evidence="8" type="ORF">KME32_07690</name>
</gene>
<dbReference type="PIRSF" id="PIRSF000876">
    <property type="entry name" value="RR_chemtxs_CheB"/>
    <property type="match status" value="1"/>
</dbReference>
<comment type="subcellular location">
    <subcellularLocation>
        <location evidence="3">Cytoplasm</location>
    </subcellularLocation>
</comment>
<comment type="catalytic activity">
    <reaction evidence="3">
        <text>L-glutaminyl-[protein] + H2O = L-glutamyl-[protein] + NH4(+)</text>
        <dbReference type="Rhea" id="RHEA:16441"/>
        <dbReference type="Rhea" id="RHEA-COMP:10207"/>
        <dbReference type="Rhea" id="RHEA-COMP:10208"/>
        <dbReference type="ChEBI" id="CHEBI:15377"/>
        <dbReference type="ChEBI" id="CHEBI:28938"/>
        <dbReference type="ChEBI" id="CHEBI:29973"/>
        <dbReference type="ChEBI" id="CHEBI:30011"/>
        <dbReference type="EC" id="3.5.1.44"/>
    </reaction>
</comment>
<dbReference type="PANTHER" id="PTHR42872:SF3">
    <property type="entry name" value="PROTEIN-GLUTAMATE METHYLESTERASE_PROTEIN-GLUTAMINE GLUTAMINASE 1"/>
    <property type="match status" value="1"/>
</dbReference>
<feature type="modified residue" description="4-aspartylphosphate" evidence="3 5">
    <location>
        <position position="56"/>
    </location>
</feature>
<dbReference type="SUPFAM" id="SSF52738">
    <property type="entry name" value="Methylesterase CheB, C-terminal domain"/>
    <property type="match status" value="1"/>
</dbReference>
<comment type="catalytic activity">
    <reaction evidence="2 3">
        <text>[protein]-L-glutamate 5-O-methyl ester + H2O = L-glutamyl-[protein] + methanol + H(+)</text>
        <dbReference type="Rhea" id="RHEA:23236"/>
        <dbReference type="Rhea" id="RHEA-COMP:10208"/>
        <dbReference type="Rhea" id="RHEA-COMP:10311"/>
        <dbReference type="ChEBI" id="CHEBI:15377"/>
        <dbReference type="ChEBI" id="CHEBI:15378"/>
        <dbReference type="ChEBI" id="CHEBI:17790"/>
        <dbReference type="ChEBI" id="CHEBI:29973"/>
        <dbReference type="ChEBI" id="CHEBI:82795"/>
        <dbReference type="EC" id="3.1.1.61"/>
    </reaction>
</comment>
<dbReference type="GO" id="GO:0005737">
    <property type="term" value="C:cytoplasm"/>
    <property type="evidence" value="ECO:0007669"/>
    <property type="project" value="UniProtKB-SubCell"/>
</dbReference>
<dbReference type="NCBIfam" id="NF001965">
    <property type="entry name" value="PRK00742.1"/>
    <property type="match status" value="1"/>
</dbReference>
<dbReference type="PROSITE" id="PS50122">
    <property type="entry name" value="CHEB"/>
    <property type="match status" value="1"/>
</dbReference>
<dbReference type="EC" id="3.1.1.61" evidence="3"/>
<dbReference type="Proteomes" id="UP000715781">
    <property type="component" value="Unassembled WGS sequence"/>
</dbReference>
<proteinExistence type="inferred from homology"/>
<evidence type="ECO:0000256" key="5">
    <source>
        <dbReference type="PROSITE-ProRule" id="PRU00169"/>
    </source>
</evidence>
<comment type="function">
    <text evidence="3">Involved in chemotaxis. Part of a chemotaxis signal transduction system that modulates chemotaxis in response to various stimuli. Catalyzes the demethylation of specific methylglutamate residues introduced into the chemoreceptors (methyl-accepting chemotaxis proteins or MCP) by CheR. Also mediates the irreversible deamidation of specific glutamine residues to glutamic acid.</text>
</comment>
<evidence type="ECO:0000259" key="6">
    <source>
        <dbReference type="PROSITE" id="PS50110"/>
    </source>
</evidence>
<keyword evidence="3 4" id="KW-0145">Chemotaxis</keyword>
<dbReference type="EMBL" id="JAHHHN010000003">
    <property type="protein sequence ID" value="MBW4561031.1"/>
    <property type="molecule type" value="Genomic_DNA"/>
</dbReference>
<reference evidence="8" key="2">
    <citation type="journal article" date="2022" name="Microbiol. Resour. Announc.">
        <title>Metagenome Sequencing to Explore Phylogenomics of Terrestrial Cyanobacteria.</title>
        <authorList>
            <person name="Ward R.D."/>
            <person name="Stajich J.E."/>
            <person name="Johansen J.R."/>
            <person name="Huntemann M."/>
            <person name="Clum A."/>
            <person name="Foster B."/>
            <person name="Foster B."/>
            <person name="Roux S."/>
            <person name="Palaniappan K."/>
            <person name="Varghese N."/>
            <person name="Mukherjee S."/>
            <person name="Reddy T.B.K."/>
            <person name="Daum C."/>
            <person name="Copeland A."/>
            <person name="Chen I.A."/>
            <person name="Ivanova N.N."/>
            <person name="Kyrpides N.C."/>
            <person name="Shapiro N."/>
            <person name="Eloe-Fadrosh E.A."/>
            <person name="Pietrasiak N."/>
        </authorList>
    </citation>
    <scope>NUCLEOTIDE SEQUENCE</scope>
    <source>
        <strain evidence="8">JT2-VF2</strain>
    </source>
</reference>
<dbReference type="PROSITE" id="PS50110">
    <property type="entry name" value="RESPONSE_REGULATORY"/>
    <property type="match status" value="1"/>
</dbReference>
<keyword evidence="3" id="KW-0963">Cytoplasm</keyword>
<dbReference type="InterPro" id="IPR000673">
    <property type="entry name" value="Sig_transdc_resp-reg_Me-estase"/>
</dbReference>
<dbReference type="CDD" id="cd17541">
    <property type="entry name" value="REC_CheB-like"/>
    <property type="match status" value="1"/>
</dbReference>
<evidence type="ECO:0000256" key="2">
    <source>
        <dbReference type="ARBA" id="ARBA00048267"/>
    </source>
</evidence>